<dbReference type="GO" id="GO:0005654">
    <property type="term" value="C:nucleoplasm"/>
    <property type="evidence" value="ECO:0007669"/>
    <property type="project" value="TreeGrafter"/>
</dbReference>
<dbReference type="GO" id="GO:0006369">
    <property type="term" value="P:termination of RNA polymerase II transcription"/>
    <property type="evidence" value="ECO:0007669"/>
    <property type="project" value="TreeGrafter"/>
</dbReference>
<dbReference type="SMART" id="SM00535">
    <property type="entry name" value="RIBOc"/>
    <property type="match status" value="1"/>
</dbReference>
<proteinExistence type="predicted"/>
<dbReference type="AlphaFoldDB" id="A0AA39GGY3"/>
<dbReference type="GO" id="GO:0034475">
    <property type="term" value="P:U4 snRNA 3'-end processing"/>
    <property type="evidence" value="ECO:0007669"/>
    <property type="project" value="TreeGrafter"/>
</dbReference>
<dbReference type="PROSITE" id="PS50142">
    <property type="entry name" value="RNASE_3_2"/>
    <property type="match status" value="1"/>
</dbReference>
<dbReference type="Gene3D" id="3.30.160.20">
    <property type="match status" value="1"/>
</dbReference>
<dbReference type="Pfam" id="PF00636">
    <property type="entry name" value="Ribonuclease_3"/>
    <property type="match status" value="1"/>
</dbReference>
<dbReference type="SUPFAM" id="SSF69065">
    <property type="entry name" value="RNase III domain-like"/>
    <property type="match status" value="1"/>
</dbReference>
<organism evidence="4 5">
    <name type="scientific">Sarocladium strictum</name>
    <name type="common">Black bundle disease fungus</name>
    <name type="synonym">Acremonium strictum</name>
    <dbReference type="NCBI Taxonomy" id="5046"/>
    <lineage>
        <taxon>Eukaryota</taxon>
        <taxon>Fungi</taxon>
        <taxon>Dikarya</taxon>
        <taxon>Ascomycota</taxon>
        <taxon>Pezizomycotina</taxon>
        <taxon>Sordariomycetes</taxon>
        <taxon>Hypocreomycetidae</taxon>
        <taxon>Hypocreales</taxon>
        <taxon>Sarocladiaceae</taxon>
        <taxon>Sarocladium</taxon>
    </lineage>
</organism>
<protein>
    <recommendedName>
        <fullName evidence="3">RNase III domain-containing protein</fullName>
    </recommendedName>
</protein>
<dbReference type="InterPro" id="IPR000999">
    <property type="entry name" value="RNase_III_dom"/>
</dbReference>
<dbReference type="PANTHER" id="PTHR11207">
    <property type="entry name" value="RIBONUCLEASE III"/>
    <property type="match status" value="1"/>
</dbReference>
<dbReference type="Proteomes" id="UP001175261">
    <property type="component" value="Unassembled WGS sequence"/>
</dbReference>
<feature type="compositionally biased region" description="Low complexity" evidence="2">
    <location>
        <begin position="226"/>
        <end position="251"/>
    </location>
</feature>
<dbReference type="GO" id="GO:0003723">
    <property type="term" value="F:RNA binding"/>
    <property type="evidence" value="ECO:0007669"/>
    <property type="project" value="UniProtKB-KW"/>
</dbReference>
<dbReference type="CDD" id="cd00593">
    <property type="entry name" value="RIBOc"/>
    <property type="match status" value="1"/>
</dbReference>
<keyword evidence="5" id="KW-1185">Reference proteome</keyword>
<dbReference type="EMBL" id="JAPDFR010000005">
    <property type="protein sequence ID" value="KAK0386473.1"/>
    <property type="molecule type" value="Genomic_DNA"/>
</dbReference>
<feature type="domain" description="RNase III" evidence="3">
    <location>
        <begin position="59"/>
        <end position="187"/>
    </location>
</feature>
<name>A0AA39GGY3_SARSR</name>
<comment type="caution">
    <text evidence="4">The sequence shown here is derived from an EMBL/GenBank/DDBJ whole genome shotgun (WGS) entry which is preliminary data.</text>
</comment>
<feature type="region of interest" description="Disordered" evidence="2">
    <location>
        <begin position="223"/>
        <end position="257"/>
    </location>
</feature>
<evidence type="ECO:0000313" key="4">
    <source>
        <dbReference type="EMBL" id="KAK0386473.1"/>
    </source>
</evidence>
<evidence type="ECO:0000256" key="2">
    <source>
        <dbReference type="SAM" id="MobiDB-lite"/>
    </source>
</evidence>
<dbReference type="SUPFAM" id="SSF54768">
    <property type="entry name" value="dsRNA-binding domain-like"/>
    <property type="match status" value="1"/>
</dbReference>
<dbReference type="PANTHER" id="PTHR11207:SF0">
    <property type="entry name" value="RIBONUCLEASE 3"/>
    <property type="match status" value="1"/>
</dbReference>
<dbReference type="Gene3D" id="1.10.1520.10">
    <property type="entry name" value="Ribonuclease III domain"/>
    <property type="match status" value="1"/>
</dbReference>
<accession>A0AA39GGY3</accession>
<dbReference type="GO" id="GO:0006364">
    <property type="term" value="P:rRNA processing"/>
    <property type="evidence" value="ECO:0007669"/>
    <property type="project" value="TreeGrafter"/>
</dbReference>
<evidence type="ECO:0000256" key="1">
    <source>
        <dbReference type="ARBA" id="ARBA00022884"/>
    </source>
</evidence>
<dbReference type="GO" id="GO:0004525">
    <property type="term" value="F:ribonuclease III activity"/>
    <property type="evidence" value="ECO:0007669"/>
    <property type="project" value="InterPro"/>
</dbReference>
<evidence type="ECO:0000313" key="5">
    <source>
        <dbReference type="Proteomes" id="UP001175261"/>
    </source>
</evidence>
<gene>
    <name evidence="4" type="ORF">NLU13_6308</name>
</gene>
<evidence type="ECO:0000259" key="3">
    <source>
        <dbReference type="PROSITE" id="PS50142"/>
    </source>
</evidence>
<dbReference type="InterPro" id="IPR036389">
    <property type="entry name" value="RNase_III_sf"/>
</dbReference>
<reference evidence="4" key="1">
    <citation type="submission" date="2022-10" db="EMBL/GenBank/DDBJ databases">
        <title>Determination and structural analysis of whole genome sequence of Sarocladium strictum F4-1.</title>
        <authorList>
            <person name="Hu L."/>
            <person name="Jiang Y."/>
        </authorList>
    </citation>
    <scope>NUCLEOTIDE SEQUENCE</scope>
    <source>
        <strain evidence="4">F4-1</strain>
    </source>
</reference>
<keyword evidence="1" id="KW-0694">RNA-binding</keyword>
<sequence>MATKRANDDGEIPDAKRQQLDGFYPNVLNLTAWSRSDLPASTAAAAAATTLPPLPPLPKPADPRLEEQAFNHISLNNNENYEELEWLGDSWVELIATKLIYETFRGKLKTGRLSQLRERLVCNRTLASFLRAYGLDSRIKIQSEILNPAQEAKANDRRRTKDALTTVQKIHGDVFEAYVGAIIESDRENGDRIAADWLKKLWSRELQDEIRTYAGNRDSQITAAHADSSNPSAATPTPTSSTSALAPAPTTNVPKSSALSPKVLLSQAIACPGVVVDYRDMPGKPKKDEMGHNLFAVGVYFSGWGVKDELLAVGRALKKSEAGAKAAEEALRNKKVLKTYGDKKQAFLKARDAVAASERT</sequence>